<dbReference type="OrthoDB" id="36335at10239"/>
<accession>E3SMU2</accession>
<sequence length="62" mass="7188">MLGTVNYRRLNMSRVQEMQAELRVLEAFNDTTRATILRSMLEYEIKAEEKSHVNGIGRSSRS</sequence>
<keyword evidence="2" id="KW-1185">Reference proteome</keyword>
<dbReference type="GeneID" id="10327024"/>
<proteinExistence type="predicted"/>
<evidence type="ECO:0000313" key="2">
    <source>
        <dbReference type="Proteomes" id="UP000006530"/>
    </source>
</evidence>
<reference evidence="1 2" key="1">
    <citation type="journal article" date="2010" name="Environ. Microbiol.">
        <title>Genomic analysis of oceanic cyanobacterial myoviruses compared with T4-like myoviruses from diverse hosts and environments.</title>
        <authorList>
            <person name="Sullivan M.B."/>
            <person name="Huang K.H."/>
            <person name="Ignacio-Espinoza J.C."/>
            <person name="Berlin A.M."/>
            <person name="Kelly L."/>
            <person name="Weigele P.R."/>
            <person name="DeFrancesco A.S."/>
            <person name="Kern S.E."/>
            <person name="Thompson L.R."/>
            <person name="Young S."/>
            <person name="Yandava C."/>
            <person name="Fu R."/>
            <person name="Krastins B."/>
            <person name="Chase M."/>
            <person name="Sarracino D."/>
            <person name="Osburne M.S."/>
            <person name="Henn M.R."/>
            <person name="Chisholm S.W."/>
        </authorList>
    </citation>
    <scope>NUCLEOTIDE SEQUENCE [LARGE SCALE GENOMIC DNA]</scope>
    <source>
        <strain evidence="1">M4-247</strain>
    </source>
</reference>
<protein>
    <submittedName>
        <fullName evidence="1">Uncharacterized protein</fullName>
    </submittedName>
</protein>
<dbReference type="RefSeq" id="YP_004322536.1">
    <property type="nucleotide sequence ID" value="NC_015280.1"/>
</dbReference>
<organism evidence="1 2">
    <name type="scientific">Prochlorococcus phage P-HM1</name>
    <dbReference type="NCBI Taxonomy" id="445700"/>
    <lineage>
        <taxon>Viruses</taxon>
        <taxon>Duplodnaviria</taxon>
        <taxon>Heunggongvirae</taxon>
        <taxon>Uroviricota</taxon>
        <taxon>Caudoviricetes</taxon>
        <taxon>Eurybiavirus</taxon>
        <taxon>Eurybiavirus PHM2</taxon>
    </lineage>
</organism>
<evidence type="ECO:0000313" key="1">
    <source>
        <dbReference type="EMBL" id="ADO98735.1"/>
    </source>
</evidence>
<dbReference type="EMBL" id="GU071101">
    <property type="protein sequence ID" value="ADO98735.1"/>
    <property type="molecule type" value="Genomic_DNA"/>
</dbReference>
<dbReference type="KEGG" id="vg:10327024"/>
<dbReference type="Proteomes" id="UP000006530">
    <property type="component" value="Segment"/>
</dbReference>
<name>E3SMU2_9CAUD</name>
<gene>
    <name evidence="1" type="ORF">PHM1_111</name>
</gene>